<feature type="domain" description="PDZ" evidence="5">
    <location>
        <begin position="351"/>
        <end position="411"/>
    </location>
</feature>
<dbReference type="Proteomes" id="UP000886796">
    <property type="component" value="Unassembled WGS sequence"/>
</dbReference>
<keyword evidence="4" id="KW-1133">Transmembrane helix</keyword>
<dbReference type="InterPro" id="IPR009003">
    <property type="entry name" value="Peptidase_S1_PA"/>
</dbReference>
<dbReference type="EMBL" id="DVFK01000110">
    <property type="protein sequence ID" value="HIQ68437.1"/>
    <property type="molecule type" value="Genomic_DNA"/>
</dbReference>
<evidence type="ECO:0000256" key="2">
    <source>
        <dbReference type="ARBA" id="ARBA00022801"/>
    </source>
</evidence>
<dbReference type="PROSITE" id="PS50106">
    <property type="entry name" value="PDZ"/>
    <property type="match status" value="1"/>
</dbReference>
<reference evidence="6" key="1">
    <citation type="submission" date="2020-10" db="EMBL/GenBank/DDBJ databases">
        <authorList>
            <person name="Gilroy R."/>
        </authorList>
    </citation>
    <scope>NUCLEOTIDE SEQUENCE</scope>
    <source>
        <strain evidence="6">13361</strain>
    </source>
</reference>
<dbReference type="InterPro" id="IPR001478">
    <property type="entry name" value="PDZ"/>
</dbReference>
<dbReference type="PANTHER" id="PTHR43343:SF3">
    <property type="entry name" value="PROTEASE DO-LIKE 8, CHLOROPLASTIC"/>
    <property type="match status" value="1"/>
</dbReference>
<keyword evidence="4" id="KW-0812">Transmembrane</keyword>
<organism evidence="6 7">
    <name type="scientific">Candidatus Faecousia excrementigallinarum</name>
    <dbReference type="NCBI Taxonomy" id="2840806"/>
    <lineage>
        <taxon>Bacteria</taxon>
        <taxon>Bacillati</taxon>
        <taxon>Bacillota</taxon>
        <taxon>Clostridia</taxon>
        <taxon>Eubacteriales</taxon>
        <taxon>Oscillospiraceae</taxon>
        <taxon>Faecousia</taxon>
    </lineage>
</organism>
<dbReference type="SUPFAM" id="SSF50494">
    <property type="entry name" value="Trypsin-like serine proteases"/>
    <property type="match status" value="1"/>
</dbReference>
<gene>
    <name evidence="6" type="ORF">IAB74_08030</name>
</gene>
<proteinExistence type="predicted"/>
<dbReference type="Pfam" id="PF13180">
    <property type="entry name" value="PDZ_2"/>
    <property type="match status" value="1"/>
</dbReference>
<evidence type="ECO:0000313" key="6">
    <source>
        <dbReference type="EMBL" id="HIQ68437.1"/>
    </source>
</evidence>
<dbReference type="Pfam" id="PF13365">
    <property type="entry name" value="Trypsin_2"/>
    <property type="match status" value="1"/>
</dbReference>
<dbReference type="AlphaFoldDB" id="A0A9D1CML3"/>
<keyword evidence="4" id="KW-0472">Membrane</keyword>
<accession>A0A9D1CML3</accession>
<reference evidence="6" key="2">
    <citation type="journal article" date="2021" name="PeerJ">
        <title>Extensive microbial diversity within the chicken gut microbiome revealed by metagenomics and culture.</title>
        <authorList>
            <person name="Gilroy R."/>
            <person name="Ravi A."/>
            <person name="Getino M."/>
            <person name="Pursley I."/>
            <person name="Horton D.L."/>
            <person name="Alikhan N.F."/>
            <person name="Baker D."/>
            <person name="Gharbi K."/>
            <person name="Hall N."/>
            <person name="Watson M."/>
            <person name="Adriaenssens E.M."/>
            <person name="Foster-Nyarko E."/>
            <person name="Jarju S."/>
            <person name="Secka A."/>
            <person name="Antonio M."/>
            <person name="Oren A."/>
            <person name="Chaudhuri R.R."/>
            <person name="La Ragione R."/>
            <person name="Hildebrand F."/>
            <person name="Pallen M.J."/>
        </authorList>
    </citation>
    <scope>NUCLEOTIDE SEQUENCE</scope>
    <source>
        <strain evidence="6">13361</strain>
    </source>
</reference>
<dbReference type="Gene3D" id="2.30.42.10">
    <property type="match status" value="1"/>
</dbReference>
<dbReference type="GO" id="GO:0006508">
    <property type="term" value="P:proteolysis"/>
    <property type="evidence" value="ECO:0007669"/>
    <property type="project" value="UniProtKB-KW"/>
</dbReference>
<feature type="transmembrane region" description="Helical" evidence="4">
    <location>
        <begin position="51"/>
        <end position="80"/>
    </location>
</feature>
<evidence type="ECO:0000313" key="7">
    <source>
        <dbReference type="Proteomes" id="UP000886796"/>
    </source>
</evidence>
<comment type="caution">
    <text evidence="6">The sequence shown here is derived from an EMBL/GenBank/DDBJ whole genome shotgun (WGS) entry which is preliminary data.</text>
</comment>
<dbReference type="PRINTS" id="PR00834">
    <property type="entry name" value="PROTEASES2C"/>
</dbReference>
<keyword evidence="2" id="KW-0378">Hydrolase</keyword>
<sequence>MDEMEMDSTLPVPEEGEAQTVPAEEPQAQPEETPAEAPRKRRKIKKCLQKLGKGAAVVILAAAVAAGSSGLTSFVVSQYWRNQMNLLDRSHREQMEALQQELRETLESYRPDLTAAPQEGLTPGQVYQQNAAAVAAVMNYQRIEGVLQPAGTGTGFFITADGFLVTNFHVIADAETLSVITGDDQEYPAQVVGFDSSNDVAVLKVNGQNLPCVKLGSSDALQVGDQVVAVGNALGQFTSTMTVGYISAKDRVVTTDGQAINMIQTDAAINSGNSGGPLFDMNGEVVGITTAKYSGYTESGASIEGIGFAIPMDDVINQISDLCQYGYITGAYMAVVVMEMDTSVAEAYGVPAGLKIAEVVPGGAADRAGIRTGDILINVGGTDVSTIVMLSRALRNYKAGDTAVVTVYREGKLVRMELTFDEKPREQTGGTSLPEEGDFQEWYDYFSDYFQKENP</sequence>
<evidence type="ECO:0000256" key="1">
    <source>
        <dbReference type="ARBA" id="ARBA00022670"/>
    </source>
</evidence>
<keyword evidence="1" id="KW-0645">Protease</keyword>
<dbReference type="Gene3D" id="2.40.10.120">
    <property type="match status" value="1"/>
</dbReference>
<evidence type="ECO:0000256" key="4">
    <source>
        <dbReference type="SAM" id="Phobius"/>
    </source>
</evidence>
<evidence type="ECO:0000259" key="5">
    <source>
        <dbReference type="PROSITE" id="PS50106"/>
    </source>
</evidence>
<dbReference type="InterPro" id="IPR001940">
    <property type="entry name" value="Peptidase_S1C"/>
</dbReference>
<protein>
    <submittedName>
        <fullName evidence="6">Trypsin-like peptidase domain-containing protein</fullName>
    </submittedName>
</protein>
<dbReference type="InterPro" id="IPR036034">
    <property type="entry name" value="PDZ_sf"/>
</dbReference>
<dbReference type="PANTHER" id="PTHR43343">
    <property type="entry name" value="PEPTIDASE S12"/>
    <property type="match status" value="1"/>
</dbReference>
<dbReference type="GO" id="GO:0004252">
    <property type="term" value="F:serine-type endopeptidase activity"/>
    <property type="evidence" value="ECO:0007669"/>
    <property type="project" value="InterPro"/>
</dbReference>
<dbReference type="SMART" id="SM00228">
    <property type="entry name" value="PDZ"/>
    <property type="match status" value="1"/>
</dbReference>
<name>A0A9D1CML3_9FIRM</name>
<dbReference type="InterPro" id="IPR051201">
    <property type="entry name" value="Chloro_Bact_Ser_Proteases"/>
</dbReference>
<dbReference type="SUPFAM" id="SSF50156">
    <property type="entry name" value="PDZ domain-like"/>
    <property type="match status" value="1"/>
</dbReference>
<evidence type="ECO:0000256" key="3">
    <source>
        <dbReference type="SAM" id="MobiDB-lite"/>
    </source>
</evidence>
<feature type="region of interest" description="Disordered" evidence="3">
    <location>
        <begin position="1"/>
        <end position="42"/>
    </location>
</feature>
<feature type="compositionally biased region" description="Low complexity" evidence="3">
    <location>
        <begin position="18"/>
        <end position="36"/>
    </location>
</feature>